<organism evidence="2 3">
    <name type="scientific">Huso huso</name>
    <name type="common">Beluga</name>
    <name type="synonym">Acipenser huso</name>
    <dbReference type="NCBI Taxonomy" id="61971"/>
    <lineage>
        <taxon>Eukaryota</taxon>
        <taxon>Metazoa</taxon>
        <taxon>Chordata</taxon>
        <taxon>Craniata</taxon>
        <taxon>Vertebrata</taxon>
        <taxon>Euteleostomi</taxon>
        <taxon>Actinopterygii</taxon>
        <taxon>Chondrostei</taxon>
        <taxon>Acipenseriformes</taxon>
        <taxon>Acipenseridae</taxon>
        <taxon>Huso</taxon>
    </lineage>
</organism>
<reference evidence="2 3" key="1">
    <citation type="submission" date="2021-05" db="EMBL/GenBank/DDBJ databases">
        <authorList>
            <person name="Zahm M."/>
            <person name="Klopp C."/>
            <person name="Cabau C."/>
            <person name="Kuhl H."/>
            <person name="Suciu R."/>
            <person name="Ciorpac M."/>
            <person name="Holostenco D."/>
            <person name="Gessner J."/>
            <person name="Wuertz S."/>
            <person name="Hohne C."/>
            <person name="Stock M."/>
            <person name="Gislard M."/>
            <person name="Lluch J."/>
            <person name="Milhes M."/>
            <person name="Lampietro C."/>
            <person name="Lopez Roques C."/>
            <person name="Donnadieu C."/>
            <person name="Du K."/>
            <person name="Schartl M."/>
            <person name="Guiguen Y."/>
        </authorList>
    </citation>
    <scope>NUCLEOTIDE SEQUENCE [LARGE SCALE GENOMIC DNA]</scope>
    <source>
        <strain evidence="2">Hh-F2</strain>
        <tissue evidence="2">Blood</tissue>
    </source>
</reference>
<protein>
    <submittedName>
        <fullName evidence="2">Uncharacterized protein</fullName>
    </submittedName>
</protein>
<gene>
    <name evidence="2" type="ORF">HHUSO_G37049</name>
</gene>
<evidence type="ECO:0000313" key="3">
    <source>
        <dbReference type="Proteomes" id="UP001369086"/>
    </source>
</evidence>
<accession>A0ABR0Y027</accession>
<name>A0ABR0Y027_HUSHU</name>
<comment type="caution">
    <text evidence="2">The sequence shown here is derived from an EMBL/GenBank/DDBJ whole genome shotgun (WGS) entry which is preliminary data.</text>
</comment>
<dbReference type="EMBL" id="JAHFZB010001116">
    <property type="protein sequence ID" value="KAK6454757.1"/>
    <property type="molecule type" value="Genomic_DNA"/>
</dbReference>
<feature type="compositionally biased region" description="Basic and acidic residues" evidence="1">
    <location>
        <begin position="33"/>
        <end position="42"/>
    </location>
</feature>
<proteinExistence type="predicted"/>
<evidence type="ECO:0000313" key="2">
    <source>
        <dbReference type="EMBL" id="KAK6454757.1"/>
    </source>
</evidence>
<evidence type="ECO:0000256" key="1">
    <source>
        <dbReference type="SAM" id="MobiDB-lite"/>
    </source>
</evidence>
<sequence length="103" mass="11760">MCSTVNLSKQEGNTNKEKVQALHRTWRSSTAEEQERCSETTRKMTPPQRPADHSPDQKKSLYKDTLKNIAQQVICVVSLYKRWATLVLKFAAFVHVLPQLSSS</sequence>
<dbReference type="Proteomes" id="UP001369086">
    <property type="component" value="Unassembled WGS sequence"/>
</dbReference>
<feature type="compositionally biased region" description="Polar residues" evidence="1">
    <location>
        <begin position="1"/>
        <end position="13"/>
    </location>
</feature>
<keyword evidence="3" id="KW-1185">Reference proteome</keyword>
<feature type="region of interest" description="Disordered" evidence="1">
    <location>
        <begin position="1"/>
        <end position="58"/>
    </location>
</feature>